<evidence type="ECO:0000313" key="4">
    <source>
        <dbReference type="Proteomes" id="UP000289437"/>
    </source>
</evidence>
<dbReference type="Proteomes" id="UP000289437">
    <property type="component" value="Unassembled WGS sequence"/>
</dbReference>
<keyword evidence="4" id="KW-1185">Reference proteome</keyword>
<reference evidence="4" key="2">
    <citation type="submission" date="2019-02" db="EMBL/GenBank/DDBJ databases">
        <title>Granulicella sibirica sp. nov., a psychrotolerant acidobacterium isolated from an organic soil layer in forested tundra, West Siberia.</title>
        <authorList>
            <person name="Oshkin I.Y."/>
            <person name="Kulichevskaya I.S."/>
            <person name="Rijpstra W.I.C."/>
            <person name="Sinninghe Damste J.S."/>
            <person name="Rakitin A.L."/>
            <person name="Ravin N.V."/>
            <person name="Dedysh S.N."/>
        </authorList>
    </citation>
    <scope>NUCLEOTIDE SEQUENCE [LARGE SCALE GENOMIC DNA]</scope>
    <source>
        <strain evidence="4">AF10</strain>
    </source>
</reference>
<dbReference type="Gene3D" id="3.40.50.1820">
    <property type="entry name" value="alpha/beta hydrolase"/>
    <property type="match status" value="1"/>
</dbReference>
<dbReference type="PANTHER" id="PTHR37017">
    <property type="entry name" value="AB HYDROLASE-1 DOMAIN-CONTAINING PROTEIN-RELATED"/>
    <property type="match status" value="1"/>
</dbReference>
<dbReference type="Pfam" id="PF12697">
    <property type="entry name" value="Abhydrolase_6"/>
    <property type="match status" value="1"/>
</dbReference>
<sequence length="261" mass="27270">MKNKLLSVPAIRLFLTLALAVGTVTVRSQTDTQNVKSNVVLVHGAFADGSSWAKLIPILQSKGYNVVAVQLPLTSFCGDVATVRREIARTSGPVILVGHSYGGAVITEAGSDPRVDSLVYVAAFAPDKGESALSLSQAAPAPTSDELRPDSKGFLKLTDRGIKGDLAPDLSLEEVALLTAAQAPTSADALSALITNPAWKNKPSWYIIAANDRAIAPTSERSMAVRIGASTSTVPSSHVVMLSHPKEVAAVIDAAGQLQKH</sequence>
<evidence type="ECO:0000256" key="1">
    <source>
        <dbReference type="SAM" id="SignalP"/>
    </source>
</evidence>
<evidence type="ECO:0000313" key="3">
    <source>
        <dbReference type="EMBL" id="RXH55382.1"/>
    </source>
</evidence>
<gene>
    <name evidence="3" type="ORF">GRAN_4486</name>
</gene>
<dbReference type="AlphaFoldDB" id="A0A4Q0SYB2"/>
<dbReference type="InterPro" id="IPR000073">
    <property type="entry name" value="AB_hydrolase_1"/>
</dbReference>
<reference evidence="3 4" key="1">
    <citation type="submission" date="2018-11" db="EMBL/GenBank/DDBJ databases">
        <authorList>
            <person name="Mardanov A.V."/>
            <person name="Ravin N.V."/>
            <person name="Dedysh S.N."/>
        </authorList>
    </citation>
    <scope>NUCLEOTIDE SEQUENCE [LARGE SCALE GENOMIC DNA]</scope>
    <source>
        <strain evidence="3 4">AF10</strain>
    </source>
</reference>
<accession>A0A4Q0SYB2</accession>
<dbReference type="RefSeq" id="WP_128915016.1">
    <property type="nucleotide sequence ID" value="NZ_RDSM01000003.1"/>
</dbReference>
<keyword evidence="1" id="KW-0732">Signal</keyword>
<feature type="signal peptide" evidence="1">
    <location>
        <begin position="1"/>
        <end position="20"/>
    </location>
</feature>
<dbReference type="EMBL" id="RDSM01000003">
    <property type="protein sequence ID" value="RXH55382.1"/>
    <property type="molecule type" value="Genomic_DNA"/>
</dbReference>
<evidence type="ECO:0000259" key="2">
    <source>
        <dbReference type="Pfam" id="PF12697"/>
    </source>
</evidence>
<name>A0A4Q0SYB2_9BACT</name>
<protein>
    <submittedName>
        <fullName evidence="3">Putative signal peptide protein</fullName>
    </submittedName>
</protein>
<dbReference type="InterPro" id="IPR052897">
    <property type="entry name" value="Sec-Metab_Biosynth_Hydrolase"/>
</dbReference>
<feature type="chain" id="PRO_5020550730" evidence="1">
    <location>
        <begin position="21"/>
        <end position="261"/>
    </location>
</feature>
<dbReference type="SUPFAM" id="SSF53474">
    <property type="entry name" value="alpha/beta-Hydrolases"/>
    <property type="match status" value="1"/>
</dbReference>
<organism evidence="3 4">
    <name type="scientific">Granulicella sibirica</name>
    <dbReference type="NCBI Taxonomy" id="2479048"/>
    <lineage>
        <taxon>Bacteria</taxon>
        <taxon>Pseudomonadati</taxon>
        <taxon>Acidobacteriota</taxon>
        <taxon>Terriglobia</taxon>
        <taxon>Terriglobales</taxon>
        <taxon>Acidobacteriaceae</taxon>
        <taxon>Granulicella</taxon>
    </lineage>
</organism>
<dbReference type="InterPro" id="IPR029058">
    <property type="entry name" value="AB_hydrolase_fold"/>
</dbReference>
<dbReference type="PANTHER" id="PTHR37017:SF11">
    <property type="entry name" value="ESTERASE_LIPASE_THIOESTERASE DOMAIN-CONTAINING PROTEIN"/>
    <property type="match status" value="1"/>
</dbReference>
<comment type="caution">
    <text evidence="3">The sequence shown here is derived from an EMBL/GenBank/DDBJ whole genome shotgun (WGS) entry which is preliminary data.</text>
</comment>
<dbReference type="OrthoDB" id="110365at2"/>
<feature type="domain" description="AB hydrolase-1" evidence="2">
    <location>
        <begin position="39"/>
        <end position="251"/>
    </location>
</feature>
<proteinExistence type="predicted"/>